<dbReference type="RefSeq" id="YP_002332533.1">
    <property type="nucleotide sequence ID" value="NC_011614.1"/>
</dbReference>
<evidence type="ECO:0000256" key="2">
    <source>
        <dbReference type="SAM" id="MobiDB-lite"/>
    </source>
</evidence>
<evidence type="ECO:0000259" key="3">
    <source>
        <dbReference type="PROSITE" id="PS50911"/>
    </source>
</evidence>
<name>B7T0E8_9CAUD</name>
<dbReference type="InterPro" id="IPR038765">
    <property type="entry name" value="Papain-like_cys_pep_sf"/>
</dbReference>
<protein>
    <submittedName>
        <fullName evidence="4">Gp58</fullName>
    </submittedName>
</protein>
<sequence length="634" mass="72581">MGLPNPKDRKPTASEVVEWALYMAKNRRVIDVDRSYGGQCWDVPNYILERYWGFRTWGNANAMAQKSNYRGRDFKIYRNTASFTPKPGDWAVWANRNPGHVAIVVGPADKNAFVSVDQNWYTANWSGSPPYKIKHTYHDGPGGVTHFVRPPYHPDKTTPAPQPVPKPKDDSDDKEKNNKKVPIWKDVKTIKYTISSQVVNYPEYIYHFIVEGNRRLEKPKGIMIRNAQTMSSVENLYNSRKKYKQDVEYPHFYVDRHNIWAPRRAVFEVPNEPDYIVIDVCEDYSASKNEFIFNEIYAMGVAVDMMVEYEIPLSIENLKVDDSIWRSMLEHVNWNMIDNGVPPKDKYEALEKALLNIFKNREKLLNSITKPTVTKSRIKVMVDNKNADIANVRDSSPTANNGSASKQPQIITETSPYTFKQALDRQMSRGNPKKSHTWGWANATRAQTSSSMNVKRIWESNTQCYQMLNLGKYQGVSVSSLNKILKGKGTLNNQGKAFAEACKKHNINEIYLIAHAFLESGYGTSNFASGKDGVYNYFGIGAYDNNPNYAMTFARNKGWTSPAKAIMGGASFVRKDYINKGQNTLYRIRWNPKNPATHQYATAIEWCQHQASTIAKLYKQIGLKGVYFTRDKYK</sequence>
<dbReference type="SMR" id="B7T0E8"/>
<dbReference type="CAZy" id="GH73">
    <property type="family name" value="Glycoside Hydrolase Family 73"/>
</dbReference>
<feature type="region of interest" description="Disordered" evidence="2">
    <location>
        <begin position="391"/>
        <end position="410"/>
    </location>
</feature>
<dbReference type="Proteomes" id="UP000002451">
    <property type="component" value="Segment"/>
</dbReference>
<accession>B7T0E8</accession>
<proteinExistence type="predicted"/>
<dbReference type="Gene3D" id="1.10.530.10">
    <property type="match status" value="1"/>
</dbReference>
<dbReference type="Pfam" id="PF05257">
    <property type="entry name" value="CHAP"/>
    <property type="match status" value="1"/>
</dbReference>
<dbReference type="GO" id="GO:0004040">
    <property type="term" value="F:amidase activity"/>
    <property type="evidence" value="ECO:0007669"/>
    <property type="project" value="InterPro"/>
</dbReference>
<dbReference type="Pfam" id="PF01832">
    <property type="entry name" value="Glucosaminidase"/>
    <property type="match status" value="1"/>
</dbReference>
<feature type="compositionally biased region" description="Polar residues" evidence="2">
    <location>
        <begin position="393"/>
        <end position="410"/>
    </location>
</feature>
<dbReference type="PROSITE" id="PS50911">
    <property type="entry name" value="CHAP"/>
    <property type="match status" value="1"/>
</dbReference>
<feature type="domain" description="Peptidase C51" evidence="3">
    <location>
        <begin position="15"/>
        <end position="149"/>
    </location>
</feature>
<keyword evidence="5" id="KW-1185">Reference proteome</keyword>
<dbReference type="InterPro" id="IPR002901">
    <property type="entry name" value="MGlyc_endo_b_GlcNAc-like_dom"/>
</dbReference>
<dbReference type="GO" id="GO:0001897">
    <property type="term" value="P:symbiont-mediated cytolysis of host cell"/>
    <property type="evidence" value="ECO:0007669"/>
    <property type="project" value="UniProtKB-ARBA"/>
</dbReference>
<dbReference type="InterPro" id="IPR007921">
    <property type="entry name" value="CHAP_dom"/>
</dbReference>
<dbReference type="GeneID" id="7057019"/>
<dbReference type="Gene3D" id="3.90.1720.10">
    <property type="entry name" value="endopeptidase domain like (from Nostoc punctiforme)"/>
    <property type="match status" value="1"/>
</dbReference>
<dbReference type="SUPFAM" id="SSF54001">
    <property type="entry name" value="Cysteine proteinases"/>
    <property type="match status" value="1"/>
</dbReference>
<dbReference type="SMART" id="SM00047">
    <property type="entry name" value="LYZ2"/>
    <property type="match status" value="1"/>
</dbReference>
<reference evidence="4 5" key="1">
    <citation type="journal article" date="2009" name="Appl. Environ. Microbiol.">
        <title>Functional genomic analysis of two Staphylococcus aureus phages isolated from the dairy environment.</title>
        <authorList>
            <person name="Garcia P."/>
            <person name="Martinez B."/>
            <person name="Obeso J.M."/>
            <person name="Lavigne R."/>
            <person name="Lurz R."/>
            <person name="Rodriguez A."/>
        </authorList>
    </citation>
    <scope>NUCLEOTIDE SEQUENCE [LARGE SCALE GENOMIC DNA]</scope>
</reference>
<evidence type="ECO:0000313" key="4">
    <source>
        <dbReference type="EMBL" id="ACJ64586.1"/>
    </source>
</evidence>
<evidence type="ECO:0000256" key="1">
    <source>
        <dbReference type="ARBA" id="ARBA00022529"/>
    </source>
</evidence>
<evidence type="ECO:0000313" key="5">
    <source>
        <dbReference type="Proteomes" id="UP000002451"/>
    </source>
</evidence>
<dbReference type="EMBL" id="EU861004">
    <property type="protein sequence ID" value="ACJ64586.1"/>
    <property type="molecule type" value="Genomic_DNA"/>
</dbReference>
<organism evidence="4 5">
    <name type="scientific">Staphylococcus phage vB_SauS-phiIPLA88</name>
    <dbReference type="NCBI Taxonomy" id="2681608"/>
    <lineage>
        <taxon>Viruses</taxon>
        <taxon>Duplodnaviria</taxon>
        <taxon>Heunggongvirae</taxon>
        <taxon>Uroviricota</taxon>
        <taxon>Caudoviricetes</taxon>
        <taxon>Azeredovirinae</taxon>
        <taxon>Dubowvirus</taxon>
        <taxon>Dubowvirus IPLA88</taxon>
    </lineage>
</organism>
<feature type="compositionally biased region" description="Basic and acidic residues" evidence="2">
    <location>
        <begin position="166"/>
        <end position="179"/>
    </location>
</feature>
<feature type="region of interest" description="Disordered" evidence="2">
    <location>
        <begin position="145"/>
        <end position="179"/>
    </location>
</feature>
<dbReference type="KEGG" id="vg:7057019"/>
<keyword evidence="1" id="KW-0929">Antimicrobial</keyword>